<evidence type="ECO:0000259" key="1">
    <source>
        <dbReference type="Pfam" id="PF20103"/>
    </source>
</evidence>
<gene>
    <name evidence="4" type="ORF">VJJ08_11300</name>
</gene>
<dbReference type="Pfam" id="PF25149">
    <property type="entry name" value="DUF7825"/>
    <property type="match status" value="1"/>
</dbReference>
<organism evidence="4 5">
    <name type="scientific">Capnocytophaga gingivalis</name>
    <dbReference type="NCBI Taxonomy" id="1017"/>
    <lineage>
        <taxon>Bacteria</taxon>
        <taxon>Pseudomonadati</taxon>
        <taxon>Bacteroidota</taxon>
        <taxon>Flavobacteriia</taxon>
        <taxon>Flavobacteriales</taxon>
        <taxon>Flavobacteriaceae</taxon>
        <taxon>Capnocytophaga</taxon>
    </lineage>
</organism>
<proteinExistence type="predicted"/>
<dbReference type="InterPro" id="IPR056726">
    <property type="entry name" value="DUF7824"/>
</dbReference>
<evidence type="ECO:0000259" key="3">
    <source>
        <dbReference type="Pfam" id="PF25149"/>
    </source>
</evidence>
<sequence length="885" mass="102583">MNDSLLSAIKALDFTAIRTICLALSQEERQELKSYFARKNFNFIFREVLKEEKRYHFSNKELAIISYTIMCVCNTLEEVRKIELFQNIEPYVKGNYYYFLSSLEDEVLLDFVQTPQGAYMIEGIQRMYKDNPSKMSFQILWSTYKAGYIALNEGIFIENMYNINWFKADEHLTKYLLKHPETVVLFPSVPAYIQDTIFTTEEWKKIYHTLDKKGYFTNKNTILHAFIEALLNPWKKNVLDMYCRWIETLEPSHQELLSNQHTLFALLSSDKTSVVNFVMKLIKEISSEKDFDFQAFADNFALCFATQKIAKSQLIGLSILENSYKKQAPSNPDYREQLAVLFTVPDAKLQEKVATLLTSYFSGKGLAEVVAPYQDYLKGKAQELLPFESHNSSESSDPSYSNEPNSLTKEIARAARTPKTWDDLLFLIGDCIRERSPLALDLFFEGLNQLQAQIPADYPEQVKPYLNQLLSNERAVTSLFYQFLDSWCSQSPIPLVYNTNKEWEELQELYKEKKYSQAEKFNKLREIHVSANKAKKIFPFFFNKIACTLLKLKEKDTLPFISTPTHAPFYIEPLTFLERIIQYEKADKTPMQEDVIIGLNRLLPTEITEAQKQLALSLTGDYAPALQYYFEVSNTITITNATRVLWGQVLRLKDIDGVFPELEIPQKPNLQGLVRPFYLKYEVELTKINGVERNKIILEDNWDKKHSTYSYYNELGANYYNVSPMGKVIDEDIDYELSLNPRYIDGWLCKYLLPYTQGMDSESLSEATRVMSLLLEHHLPIYHGGWLMVATCLLAERKNLRDLAAEYILLSLQKGETLTYLAEAIGTFLAHKYAPIARFVEFLDLPTRDPKIKAFQKAVVEAYLPLAEKQEKKPTNHKKLVAFSC</sequence>
<feature type="domain" description="DUF6493" evidence="1">
    <location>
        <begin position="8"/>
        <end position="300"/>
    </location>
</feature>
<evidence type="ECO:0000313" key="5">
    <source>
        <dbReference type="Proteomes" id="UP001311730"/>
    </source>
</evidence>
<evidence type="ECO:0000259" key="2">
    <source>
        <dbReference type="Pfam" id="PF25148"/>
    </source>
</evidence>
<reference evidence="4 5" key="1">
    <citation type="submission" date="2023-12" db="EMBL/GenBank/DDBJ databases">
        <title>Genomic sequences of Capnocytophaga and Parvimonas strains.</title>
        <authorList>
            <person name="Watt R.M."/>
            <person name="Wang M."/>
            <person name="Yang T."/>
            <person name="Tong W.M."/>
        </authorList>
    </citation>
    <scope>NUCLEOTIDE SEQUENCE [LARGE SCALE GENOMIC DNA]</scope>
    <source>
        <strain evidence="4 5">CCUG 13096</strain>
    </source>
</reference>
<dbReference type="Pfam" id="PF25148">
    <property type="entry name" value="DUF7824"/>
    <property type="match status" value="1"/>
</dbReference>
<keyword evidence="5" id="KW-1185">Reference proteome</keyword>
<dbReference type="InterPro" id="IPR056727">
    <property type="entry name" value="DUF7825"/>
</dbReference>
<accession>A0ABU5ZA89</accession>
<feature type="domain" description="DUF7825" evidence="3">
    <location>
        <begin position="715"/>
        <end position="881"/>
    </location>
</feature>
<comment type="caution">
    <text evidence="4">The sequence shown here is derived from an EMBL/GenBank/DDBJ whole genome shotgun (WGS) entry which is preliminary data.</text>
</comment>
<dbReference type="Pfam" id="PF20103">
    <property type="entry name" value="DUF6493"/>
    <property type="match status" value="1"/>
</dbReference>
<feature type="domain" description="DUF7824" evidence="2">
    <location>
        <begin position="417"/>
        <end position="663"/>
    </location>
</feature>
<dbReference type="RefSeq" id="WP_323983989.1">
    <property type="nucleotide sequence ID" value="NZ_JAYKBW010000013.1"/>
</dbReference>
<dbReference type="Proteomes" id="UP001311730">
    <property type="component" value="Unassembled WGS sequence"/>
</dbReference>
<name>A0ABU5ZA89_9FLAO</name>
<evidence type="ECO:0000313" key="4">
    <source>
        <dbReference type="EMBL" id="MEB3075872.1"/>
    </source>
</evidence>
<protein>
    <submittedName>
        <fullName evidence="4">DUF6493 family protein</fullName>
    </submittedName>
</protein>
<dbReference type="EMBL" id="JAYKBW010000013">
    <property type="protein sequence ID" value="MEB3075872.1"/>
    <property type="molecule type" value="Genomic_DNA"/>
</dbReference>
<dbReference type="InterPro" id="IPR045472">
    <property type="entry name" value="DUF6493"/>
</dbReference>